<organism evidence="1 2">
    <name type="scientific">Acidithiobacillus montserratensis</name>
    <dbReference type="NCBI Taxonomy" id="2729135"/>
    <lineage>
        <taxon>Bacteria</taxon>
        <taxon>Pseudomonadati</taxon>
        <taxon>Pseudomonadota</taxon>
        <taxon>Acidithiobacillia</taxon>
        <taxon>Acidithiobacillales</taxon>
        <taxon>Acidithiobacillaceae</taxon>
        <taxon>Acidithiobacillus</taxon>
    </lineage>
</organism>
<name>A0ACD5HIV5_9PROT</name>
<evidence type="ECO:0000313" key="1">
    <source>
        <dbReference type="EMBL" id="XRI74867.1"/>
    </source>
</evidence>
<evidence type="ECO:0000313" key="2">
    <source>
        <dbReference type="Proteomes" id="UP001195965"/>
    </source>
</evidence>
<keyword evidence="2" id="KW-1185">Reference proteome</keyword>
<gene>
    <name evidence="1" type="ORF">HHS34_006635</name>
</gene>
<reference evidence="1 2" key="1">
    <citation type="journal article" date="2021" name="ISME J.">
        <title>Genomic evolution of the class Acidithiobacillia: deep-branching Proteobacteria living in extreme acidic conditions.</title>
        <authorList>
            <person name="Moya-Beltran A."/>
            <person name="Beard S."/>
            <person name="Rojas-Villalobos C."/>
            <person name="Issotta F."/>
            <person name="Gallardo Y."/>
            <person name="Ulloa R."/>
            <person name="Giaveno A."/>
            <person name="Degli Esposti M."/>
            <person name="Johnson D.B."/>
            <person name="Quatrini R."/>
        </authorList>
    </citation>
    <scope>NUCLEOTIDE SEQUENCE [LARGE SCALE GENOMIC DNA]</scope>
    <source>
        <strain evidence="1 2">GG1-14</strain>
    </source>
</reference>
<sequence length="1138" mass="118351">MNTRIKKAVSVLLMTGINFLPLQGITPFAYAANTSLNTPPNEQPQVLILLDNSQGMAGVLQSTNSYSTQTATAPVLSTQLSGAIMTGSGLSPQNNASSSPPFYQTSNFIPPAYGSANTVVPYTLSCGAPGLTAAAQSACSSINKNGYVDNSPSMLNGIEVSLASVLSNPTYENNLQFALETYQTGTPSLYHTWVYYMSGNDGFSFSASNSANIAVANPCYKNFSNSCKAINNKFKKNNNPPPIGTSALFSSPILYINDSSDDPIINDVLYDTSDTANAVGSGPNKKLSDFSLSDYENKSIVIYYNKYSNGIAAGAGPTSAGFTPSSPEVWYSLRGYGFNASVTKNSGKILVPLSSSYNNTNSVNSILKYIGPETFPAGSTITASAGYSPVAGAFSKALNYLTASSTPKTCGQKYVIFITDGQPTMGTRGHVYPPLGSLSAQTLGVTPITASTWSSTNNKAVVESIQEIQKLANQGIKTYVLGVGSAVAPATAGTTSAQQAVAQQGQAVLTAMAQAGGTTSYYSALTQSDVRAALNNIVANILGKSVVSSYAAPPTVTTGSLEFLLKNVNPINGQGDLYAYPVTNNGSVSSTASWTANGIMTAATRSTALYTTPSSGTNGGGSPQTFSTVASNDPTAFGTNLPNNMTASDIASYTTNPSYDNGTYLGGRYSGWFVGLPSSSPAEVLTPPSNANLLSNPGYLSFASSHANRQNTVLFSDNDGFLYAIGYTNPNPGSNIGTQKLLWGWMPGALLSLLQGYTKFWQGSNMGNFQTIDAYNSTGSNTGWHTYVVGVAGGGSIYYDLQLKGTQAPQLGSVVAQYQLTGDSQPQPSAPVFYQVNTPGASNFGESWALFAINSSSLSYLGVLNVTSGQATLDELPFTNTATPYLDSNGNLFLGDSSGNVYEMSASTLNTVLNNNSSNPIPYSDFGSTPITNYVTNWPSGLKTNVQFIGGTYYQGKNYLRVQGPNGITIFSQMNGTWSPVWTTYAGGAGTWSGGTAYTSSSSSGNSSTSTSITPLPSGSAISDQALINAGNVIVPVTIPPGSNTCGTNTAAYYIYSLGNGIFPSGAYTSPTGGKITQGYIIGEGNAFTPTVTMFNGRQLLQGAANKNTTGGTSNFPAAIGAGLPLGGPVAWRLVLTQ</sequence>
<accession>A0ACD5HIV5</accession>
<dbReference type="EMBL" id="CP127526">
    <property type="protein sequence ID" value="XRI74867.1"/>
    <property type="molecule type" value="Genomic_DNA"/>
</dbReference>
<dbReference type="Proteomes" id="UP001195965">
    <property type="component" value="Chromosome"/>
</dbReference>
<proteinExistence type="predicted"/>
<protein>
    <submittedName>
        <fullName evidence="1">Type IV pilin biogenesis protein</fullName>
    </submittedName>
</protein>